<evidence type="ECO:0000256" key="3">
    <source>
        <dbReference type="ARBA" id="ARBA00022989"/>
    </source>
</evidence>
<keyword evidence="2 5" id="KW-0812">Transmembrane</keyword>
<evidence type="ECO:0000313" key="7">
    <source>
        <dbReference type="Proteomes" id="UP000277326"/>
    </source>
</evidence>
<comment type="subcellular location">
    <subcellularLocation>
        <location evidence="1">Endomembrane system</location>
        <topology evidence="1">Multi-pass membrane protein</topology>
    </subcellularLocation>
</comment>
<evidence type="ECO:0000256" key="1">
    <source>
        <dbReference type="ARBA" id="ARBA00004127"/>
    </source>
</evidence>
<keyword evidence="3 5" id="KW-1133">Transmembrane helix</keyword>
<reference evidence="6 7" key="1">
    <citation type="journal article" date="2015" name="Stand. Genomic Sci.">
        <title>Genomic Encyclopedia of Bacterial and Archaeal Type Strains, Phase III: the genomes of soil and plant-associated and newly described type strains.</title>
        <authorList>
            <person name="Whitman W.B."/>
            <person name="Woyke T."/>
            <person name="Klenk H.P."/>
            <person name="Zhou Y."/>
            <person name="Lilburn T.G."/>
            <person name="Beck B.J."/>
            <person name="De Vos P."/>
            <person name="Vandamme P."/>
            <person name="Eisen J.A."/>
            <person name="Garrity G."/>
            <person name="Hugenholtz P."/>
            <person name="Kyrpides N.C."/>
        </authorList>
    </citation>
    <scope>NUCLEOTIDE SEQUENCE [LARGE SCALE GENOMIC DNA]</scope>
    <source>
        <strain evidence="6 7">CGMCC 1.10124</strain>
    </source>
</reference>
<dbReference type="Pfam" id="PF01988">
    <property type="entry name" value="VIT1"/>
    <property type="match status" value="1"/>
</dbReference>
<feature type="transmembrane region" description="Helical" evidence="5">
    <location>
        <begin position="181"/>
        <end position="202"/>
    </location>
</feature>
<dbReference type="Proteomes" id="UP000277326">
    <property type="component" value="Unassembled WGS sequence"/>
</dbReference>
<evidence type="ECO:0000256" key="2">
    <source>
        <dbReference type="ARBA" id="ARBA00022692"/>
    </source>
</evidence>
<feature type="transmembrane region" description="Helical" evidence="5">
    <location>
        <begin position="156"/>
        <end position="174"/>
    </location>
</feature>
<feature type="transmembrane region" description="Helical" evidence="5">
    <location>
        <begin position="40"/>
        <end position="59"/>
    </location>
</feature>
<keyword evidence="4 5" id="KW-0472">Membrane</keyword>
<sequence>MIGHPAETAEAVVSIQRLLRRLLANEDVVSISRRYFVSNGFDGTLTAIGIVVGAVLSGIPDGATVIKIGLGAAVGLGTSAVWSVWEIERAETRAQILQLERAMLTDLDDTRIQREQHGARFLHAIMSGLGPLIGILIPLTPFLFEGSVFTMTEAGVVAVGLGVGVLGAFGAYMGSISGQRWYVAAARMGVAGLVVAGINVALPG</sequence>
<name>A0A3M0DAH7_9EURY</name>
<dbReference type="GO" id="GO:0030026">
    <property type="term" value="P:intracellular manganese ion homeostasis"/>
    <property type="evidence" value="ECO:0007669"/>
    <property type="project" value="InterPro"/>
</dbReference>
<protein>
    <submittedName>
        <fullName evidence="6">Putative membrane protein (TIGR00267 family)</fullName>
    </submittedName>
</protein>
<dbReference type="EMBL" id="REFS01000003">
    <property type="protein sequence ID" value="RMB18364.1"/>
    <property type="molecule type" value="Genomic_DNA"/>
</dbReference>
<feature type="transmembrane region" description="Helical" evidence="5">
    <location>
        <begin position="121"/>
        <end position="144"/>
    </location>
</feature>
<dbReference type="GO" id="GO:0012505">
    <property type="term" value="C:endomembrane system"/>
    <property type="evidence" value="ECO:0007669"/>
    <property type="project" value="UniProtKB-SubCell"/>
</dbReference>
<organism evidence="6 7">
    <name type="scientific">Haloplanus aerogenes</name>
    <dbReference type="NCBI Taxonomy" id="660522"/>
    <lineage>
        <taxon>Archaea</taxon>
        <taxon>Methanobacteriati</taxon>
        <taxon>Methanobacteriota</taxon>
        <taxon>Stenosarchaea group</taxon>
        <taxon>Halobacteria</taxon>
        <taxon>Halobacteriales</taxon>
        <taxon>Haloferacaceae</taxon>
        <taxon>Haloplanus</taxon>
    </lineage>
</organism>
<accession>A0A3M0DAH7</accession>
<comment type="caution">
    <text evidence="6">The sequence shown here is derived from an EMBL/GenBank/DDBJ whole genome shotgun (WGS) entry which is preliminary data.</text>
</comment>
<gene>
    <name evidence="6" type="ORF">ATH50_1818</name>
</gene>
<dbReference type="GO" id="GO:0005384">
    <property type="term" value="F:manganese ion transmembrane transporter activity"/>
    <property type="evidence" value="ECO:0007669"/>
    <property type="project" value="InterPro"/>
</dbReference>
<evidence type="ECO:0000313" key="6">
    <source>
        <dbReference type="EMBL" id="RMB18364.1"/>
    </source>
</evidence>
<evidence type="ECO:0000256" key="5">
    <source>
        <dbReference type="SAM" id="Phobius"/>
    </source>
</evidence>
<dbReference type="AlphaFoldDB" id="A0A3M0DAH7"/>
<proteinExistence type="predicted"/>
<feature type="transmembrane region" description="Helical" evidence="5">
    <location>
        <begin position="65"/>
        <end position="85"/>
    </location>
</feature>
<evidence type="ECO:0000256" key="4">
    <source>
        <dbReference type="ARBA" id="ARBA00023136"/>
    </source>
</evidence>
<dbReference type="InterPro" id="IPR008217">
    <property type="entry name" value="Ccc1_fam"/>
</dbReference>